<evidence type="ECO:0000313" key="2">
    <source>
        <dbReference type="EMBL" id="CEL02893.1"/>
    </source>
</evidence>
<keyword evidence="3" id="KW-1185">Reference proteome</keyword>
<evidence type="ECO:0000313" key="3">
    <source>
        <dbReference type="Proteomes" id="UP000054771"/>
    </source>
</evidence>
<sequence>MGAGRPSDGLRTAYHKDQCDNVTRTASPAPTSTSSLSSTDWPANVIFPAISTPGLVSRLTLAPENARFGNLNAVYGLLAVGSVEIQTPSLRMATGFNEDDVLLDPEFVFVL</sequence>
<dbReference type="Proteomes" id="UP000054771">
    <property type="component" value="Unassembled WGS sequence"/>
</dbReference>
<proteinExistence type="predicted"/>
<gene>
    <name evidence="2" type="ORF">ASPCAL04056</name>
</gene>
<dbReference type="EMBL" id="CDMC01000003">
    <property type="protein sequence ID" value="CEL02893.1"/>
    <property type="molecule type" value="Genomic_DNA"/>
</dbReference>
<feature type="region of interest" description="Disordered" evidence="1">
    <location>
        <begin position="1"/>
        <end position="39"/>
    </location>
</feature>
<protein>
    <submittedName>
        <fullName evidence="2">Uncharacterized protein</fullName>
    </submittedName>
</protein>
<dbReference type="AlphaFoldDB" id="A0A0U5FW86"/>
<accession>A0A0U5FW86</accession>
<name>A0A0U5FW86_ASPCI</name>
<reference evidence="3" key="1">
    <citation type="journal article" date="2016" name="Genome Announc.">
        <title>Draft genome sequences of fungus Aspergillus calidoustus.</title>
        <authorList>
            <person name="Horn F."/>
            <person name="Linde J."/>
            <person name="Mattern D.J."/>
            <person name="Walther G."/>
            <person name="Guthke R."/>
            <person name="Scherlach K."/>
            <person name="Martin K."/>
            <person name="Brakhage A.A."/>
            <person name="Petzke L."/>
            <person name="Valiante V."/>
        </authorList>
    </citation>
    <scope>NUCLEOTIDE SEQUENCE [LARGE SCALE GENOMIC DNA]</scope>
    <source>
        <strain evidence="3">SF006504</strain>
    </source>
</reference>
<organism evidence="2 3">
    <name type="scientific">Aspergillus calidoustus</name>
    <dbReference type="NCBI Taxonomy" id="454130"/>
    <lineage>
        <taxon>Eukaryota</taxon>
        <taxon>Fungi</taxon>
        <taxon>Dikarya</taxon>
        <taxon>Ascomycota</taxon>
        <taxon>Pezizomycotina</taxon>
        <taxon>Eurotiomycetes</taxon>
        <taxon>Eurotiomycetidae</taxon>
        <taxon>Eurotiales</taxon>
        <taxon>Aspergillaceae</taxon>
        <taxon>Aspergillus</taxon>
        <taxon>Aspergillus subgen. Nidulantes</taxon>
    </lineage>
</organism>
<evidence type="ECO:0000256" key="1">
    <source>
        <dbReference type="SAM" id="MobiDB-lite"/>
    </source>
</evidence>
<feature type="compositionally biased region" description="Low complexity" evidence="1">
    <location>
        <begin position="25"/>
        <end position="39"/>
    </location>
</feature>